<dbReference type="WBParaSite" id="SMUV_0000687301-mRNA-1">
    <property type="protein sequence ID" value="SMUV_0000687301-mRNA-1"/>
    <property type="gene ID" value="SMUV_0000687301"/>
</dbReference>
<evidence type="ECO:0000256" key="1">
    <source>
        <dbReference type="SAM" id="MobiDB-lite"/>
    </source>
</evidence>
<name>A0A0N5AQB7_9BILA</name>
<dbReference type="Proteomes" id="UP000046393">
    <property type="component" value="Unplaced"/>
</dbReference>
<organism evidence="2 3">
    <name type="scientific">Syphacia muris</name>
    <dbReference type="NCBI Taxonomy" id="451379"/>
    <lineage>
        <taxon>Eukaryota</taxon>
        <taxon>Metazoa</taxon>
        <taxon>Ecdysozoa</taxon>
        <taxon>Nematoda</taxon>
        <taxon>Chromadorea</taxon>
        <taxon>Rhabditida</taxon>
        <taxon>Spirurina</taxon>
        <taxon>Oxyuridomorpha</taxon>
        <taxon>Oxyuroidea</taxon>
        <taxon>Oxyuridae</taxon>
        <taxon>Syphacia</taxon>
    </lineage>
</organism>
<accession>A0A0N5AQB7</accession>
<keyword evidence="2" id="KW-1185">Reference proteome</keyword>
<feature type="compositionally biased region" description="Basic and acidic residues" evidence="1">
    <location>
        <begin position="40"/>
        <end position="72"/>
    </location>
</feature>
<feature type="region of interest" description="Disordered" evidence="1">
    <location>
        <begin position="40"/>
        <end position="107"/>
    </location>
</feature>
<evidence type="ECO:0000313" key="2">
    <source>
        <dbReference type="Proteomes" id="UP000046393"/>
    </source>
</evidence>
<evidence type="ECO:0000313" key="3">
    <source>
        <dbReference type="WBParaSite" id="SMUV_0000687301-mRNA-1"/>
    </source>
</evidence>
<sequence>MRHDDEIEKTKNFGKAAGYSEQATDYDLEDKIVVRWNVQKGERHGRHDLAKPENRRESFHGMKDANSAHRNDLNTSAYPDSGANGSSAHGPQQRLHHDGNSQMHRDRPQQRIHYDEAQQLVHHDSNPQMHYDNNPRLHSDRLQRQMEYEANSRIHYNGAQQQMHRDVNPTQHTPKSVVDNSSTQGFGAEAQETQRTFDFYNFKTKPTIYNMKSSAPAAAEGANENGGAQNPTQLENALETYSFLPLQHLKK</sequence>
<proteinExistence type="predicted"/>
<protein>
    <submittedName>
        <fullName evidence="3">Btz domain-containing protein</fullName>
    </submittedName>
</protein>
<feature type="compositionally biased region" description="Low complexity" evidence="1">
    <location>
        <begin position="215"/>
        <end position="231"/>
    </location>
</feature>
<feature type="region of interest" description="Disordered" evidence="1">
    <location>
        <begin position="215"/>
        <end position="236"/>
    </location>
</feature>
<feature type="compositionally biased region" description="Polar residues" evidence="1">
    <location>
        <begin position="73"/>
        <end position="90"/>
    </location>
</feature>
<feature type="compositionally biased region" description="Basic and acidic residues" evidence="1">
    <location>
        <begin position="95"/>
        <end position="107"/>
    </location>
</feature>
<reference evidence="3" key="1">
    <citation type="submission" date="2017-02" db="UniProtKB">
        <authorList>
            <consortium name="WormBaseParasite"/>
        </authorList>
    </citation>
    <scope>IDENTIFICATION</scope>
</reference>
<dbReference type="AlphaFoldDB" id="A0A0N5AQB7"/>
<feature type="region of interest" description="Disordered" evidence="1">
    <location>
        <begin position="1"/>
        <end position="24"/>
    </location>
</feature>
<feature type="compositionally biased region" description="Basic and acidic residues" evidence="1">
    <location>
        <begin position="1"/>
        <end position="11"/>
    </location>
</feature>